<keyword evidence="2" id="KW-1185">Reference proteome</keyword>
<organism evidence="1 2">
    <name type="scientific">Arthrobacter humicola</name>
    <dbReference type="NCBI Taxonomy" id="409291"/>
    <lineage>
        <taxon>Bacteria</taxon>
        <taxon>Bacillati</taxon>
        <taxon>Actinomycetota</taxon>
        <taxon>Actinomycetes</taxon>
        <taxon>Micrococcales</taxon>
        <taxon>Micrococcaceae</taxon>
        <taxon>Arthrobacter</taxon>
    </lineage>
</organism>
<dbReference type="Proteomes" id="UP001500102">
    <property type="component" value="Unassembled WGS sequence"/>
</dbReference>
<protein>
    <submittedName>
        <fullName evidence="1">Uncharacterized protein</fullName>
    </submittedName>
</protein>
<reference evidence="1 2" key="1">
    <citation type="journal article" date="2019" name="Int. J. Syst. Evol. Microbiol.">
        <title>The Global Catalogue of Microorganisms (GCM) 10K type strain sequencing project: providing services to taxonomists for standard genome sequencing and annotation.</title>
        <authorList>
            <consortium name="The Broad Institute Genomics Platform"/>
            <consortium name="The Broad Institute Genome Sequencing Center for Infectious Disease"/>
            <person name="Wu L."/>
            <person name="Ma J."/>
        </authorList>
    </citation>
    <scope>NUCLEOTIDE SEQUENCE [LARGE SCALE GENOMIC DNA]</scope>
    <source>
        <strain evidence="1 2">JCM 15921</strain>
    </source>
</reference>
<proteinExistence type="predicted"/>
<evidence type="ECO:0000313" key="2">
    <source>
        <dbReference type="Proteomes" id="UP001500102"/>
    </source>
</evidence>
<name>A0ABN2ZLZ9_9MICC</name>
<sequence>MQGRNPAGCLDRGSGTADHDESLAFEEFLQPAPDQLVIVKDKDAYNRRHAIGCSETCI</sequence>
<comment type="caution">
    <text evidence="1">The sequence shown here is derived from an EMBL/GenBank/DDBJ whole genome shotgun (WGS) entry which is preliminary data.</text>
</comment>
<accession>A0ABN2ZLZ9</accession>
<dbReference type="EMBL" id="BAAAQB010000041">
    <property type="protein sequence ID" value="GAA2144245.1"/>
    <property type="molecule type" value="Genomic_DNA"/>
</dbReference>
<gene>
    <name evidence="1" type="ORF">GCM10009825_35520</name>
</gene>
<evidence type="ECO:0000313" key="1">
    <source>
        <dbReference type="EMBL" id="GAA2144245.1"/>
    </source>
</evidence>